<proteinExistence type="inferred from homology"/>
<dbReference type="InterPro" id="IPR010310">
    <property type="entry name" value="T7SS_ESAT-6-like"/>
</dbReference>
<dbReference type="OrthoDB" id="4554345at2"/>
<dbReference type="InterPro" id="IPR036689">
    <property type="entry name" value="ESAT-6-like_sf"/>
</dbReference>
<feature type="coiled-coil region" evidence="2">
    <location>
        <begin position="22"/>
        <end position="82"/>
    </location>
</feature>
<keyword evidence="4" id="KW-1185">Reference proteome</keyword>
<name>A0A0D0IJW6_9MICO</name>
<dbReference type="NCBIfam" id="TIGR03930">
    <property type="entry name" value="WXG100_ESAT6"/>
    <property type="match status" value="1"/>
</dbReference>
<organism evidence="3 4">
    <name type="scientific">Leucobacter komagatae</name>
    <dbReference type="NCBI Taxonomy" id="55969"/>
    <lineage>
        <taxon>Bacteria</taxon>
        <taxon>Bacillati</taxon>
        <taxon>Actinomycetota</taxon>
        <taxon>Actinomycetes</taxon>
        <taxon>Micrococcales</taxon>
        <taxon>Microbacteriaceae</taxon>
        <taxon>Leucobacter</taxon>
    </lineage>
</organism>
<dbReference type="EMBL" id="JXSQ01000019">
    <property type="protein sequence ID" value="KIP51919.1"/>
    <property type="molecule type" value="Genomic_DNA"/>
</dbReference>
<sequence length="97" mass="10326">MSTLEVTPSTLRTAAKVLGDAASGINDELEQLSNAADALRLAWEGDAQTAFDRSQTRLRARMEEHRAQLTAIAAQLAKLADNYGTADRNAARGLGGQ</sequence>
<evidence type="ECO:0000313" key="3">
    <source>
        <dbReference type="EMBL" id="KIP51919.1"/>
    </source>
</evidence>
<evidence type="ECO:0000256" key="2">
    <source>
        <dbReference type="SAM" id="Coils"/>
    </source>
</evidence>
<evidence type="ECO:0000256" key="1">
    <source>
        <dbReference type="RuleBase" id="RU362001"/>
    </source>
</evidence>
<dbReference type="Proteomes" id="UP000032120">
    <property type="component" value="Unassembled WGS sequence"/>
</dbReference>
<dbReference type="SUPFAM" id="SSF140453">
    <property type="entry name" value="EsxAB dimer-like"/>
    <property type="match status" value="1"/>
</dbReference>
<evidence type="ECO:0000313" key="4">
    <source>
        <dbReference type="Proteomes" id="UP000032120"/>
    </source>
</evidence>
<dbReference type="Pfam" id="PF06013">
    <property type="entry name" value="WXG100"/>
    <property type="match status" value="1"/>
</dbReference>
<keyword evidence="2" id="KW-0175">Coiled coil</keyword>
<comment type="similarity">
    <text evidence="1">Belongs to the WXG100 family.</text>
</comment>
<accession>A0A0D0IJW6</accession>
<dbReference type="Gene3D" id="1.10.287.1060">
    <property type="entry name" value="ESAT-6-like"/>
    <property type="match status" value="1"/>
</dbReference>
<dbReference type="RefSeq" id="WP_042544771.1">
    <property type="nucleotide sequence ID" value="NZ_JXSQ01000019.1"/>
</dbReference>
<dbReference type="AlphaFoldDB" id="A0A0D0IJW6"/>
<reference evidence="3 4" key="1">
    <citation type="submission" date="2015-01" db="EMBL/GenBank/DDBJ databases">
        <title>Draft genome sequence of Leucobacter komagatae strain VKM ST2845.</title>
        <authorList>
            <person name="Karlyshev A.V."/>
            <person name="Kudryashova E.B."/>
        </authorList>
    </citation>
    <scope>NUCLEOTIDE SEQUENCE [LARGE SCALE GENOMIC DNA]</scope>
    <source>
        <strain evidence="3 4">VKM ST2845</strain>
    </source>
</reference>
<comment type="caution">
    <text evidence="3">The sequence shown here is derived from an EMBL/GenBank/DDBJ whole genome shotgun (WGS) entry which is preliminary data.</text>
</comment>
<protein>
    <recommendedName>
        <fullName evidence="1">ESAT-6-like protein</fullName>
    </recommendedName>
</protein>
<gene>
    <name evidence="3" type="ORF">SD72_12355</name>
</gene>